<keyword evidence="5" id="KW-0732">Signal</keyword>
<organism evidence="8 9">
    <name type="scientific">Erythrobacter aureus</name>
    <dbReference type="NCBI Taxonomy" id="2182384"/>
    <lineage>
        <taxon>Bacteria</taxon>
        <taxon>Pseudomonadati</taxon>
        <taxon>Pseudomonadota</taxon>
        <taxon>Alphaproteobacteria</taxon>
        <taxon>Sphingomonadales</taxon>
        <taxon>Erythrobacteraceae</taxon>
        <taxon>Erythrobacter/Porphyrobacter group</taxon>
        <taxon>Erythrobacter</taxon>
    </lineage>
</organism>
<reference evidence="8 9" key="1">
    <citation type="submission" date="2018-07" db="EMBL/GenBank/DDBJ databases">
        <title>Genome sequence of Erythrobacter strain YH-07, an antagonistic bacterium isolated from Yellow Sea.</title>
        <authorList>
            <person name="Tang T."/>
            <person name="Liu Q."/>
            <person name="Sun X."/>
        </authorList>
    </citation>
    <scope>NUCLEOTIDE SEQUENCE [LARGE SCALE GENOMIC DNA]</scope>
    <source>
        <strain evidence="8 9">YH-07</strain>
        <plasmid evidence="8 9">unnamed</plasmid>
    </source>
</reference>
<dbReference type="InterPro" id="IPR003368">
    <property type="entry name" value="POMP_repeat"/>
</dbReference>
<evidence type="ECO:0000256" key="7">
    <source>
        <dbReference type="ARBA" id="ARBA00023237"/>
    </source>
</evidence>
<name>A0A345YJ46_9SPHN</name>
<dbReference type="GO" id="GO:0005576">
    <property type="term" value="C:extracellular region"/>
    <property type="evidence" value="ECO:0007669"/>
    <property type="project" value="UniProtKB-SubCell"/>
</dbReference>
<dbReference type="AlphaFoldDB" id="A0A345YJ46"/>
<accession>A0A345YJ46</accession>
<evidence type="ECO:0000256" key="3">
    <source>
        <dbReference type="ARBA" id="ARBA00004613"/>
    </source>
</evidence>
<evidence type="ECO:0000256" key="6">
    <source>
        <dbReference type="ARBA" id="ARBA00023136"/>
    </source>
</evidence>
<gene>
    <name evidence="8" type="ORF">DVR09_15960</name>
</gene>
<sequence length="30" mass="3157">MRRVGFCSDISAVSGSAVLAEKISISTSRQ</sequence>
<dbReference type="KEGG" id="err:DVR09_15960"/>
<comment type="subcellular location">
    <subcellularLocation>
        <location evidence="1">Cell envelope</location>
    </subcellularLocation>
    <subcellularLocation>
        <location evidence="2">Cell outer membrane</location>
    </subcellularLocation>
    <subcellularLocation>
        <location evidence="3">Secreted</location>
    </subcellularLocation>
</comment>
<keyword evidence="7" id="KW-0998">Cell outer membrane</keyword>
<evidence type="ECO:0000313" key="8">
    <source>
        <dbReference type="EMBL" id="AXK43948.1"/>
    </source>
</evidence>
<protein>
    <submittedName>
        <fullName evidence="8">Uncharacterized protein</fullName>
    </submittedName>
</protein>
<evidence type="ECO:0000256" key="2">
    <source>
        <dbReference type="ARBA" id="ARBA00004442"/>
    </source>
</evidence>
<dbReference type="Proteomes" id="UP000254508">
    <property type="component" value="Plasmid unnamed"/>
</dbReference>
<dbReference type="GO" id="GO:0009279">
    <property type="term" value="C:cell outer membrane"/>
    <property type="evidence" value="ECO:0007669"/>
    <property type="project" value="UniProtKB-SubCell"/>
</dbReference>
<dbReference type="EMBL" id="CP031358">
    <property type="protein sequence ID" value="AXK43948.1"/>
    <property type="molecule type" value="Genomic_DNA"/>
</dbReference>
<evidence type="ECO:0000256" key="4">
    <source>
        <dbReference type="ARBA" id="ARBA00022525"/>
    </source>
</evidence>
<evidence type="ECO:0000313" key="9">
    <source>
        <dbReference type="Proteomes" id="UP000254508"/>
    </source>
</evidence>
<dbReference type="NCBIfam" id="TIGR01376">
    <property type="entry name" value="POMP_repeat"/>
    <property type="match status" value="1"/>
</dbReference>
<keyword evidence="9" id="KW-1185">Reference proteome</keyword>
<geneLocation type="plasmid" evidence="8 9">
    <name>unnamed</name>
</geneLocation>
<keyword evidence="8" id="KW-0614">Plasmid</keyword>
<proteinExistence type="predicted"/>
<keyword evidence="4" id="KW-0964">Secreted</keyword>
<evidence type="ECO:0000256" key="5">
    <source>
        <dbReference type="ARBA" id="ARBA00022729"/>
    </source>
</evidence>
<keyword evidence="6" id="KW-0472">Membrane</keyword>
<evidence type="ECO:0000256" key="1">
    <source>
        <dbReference type="ARBA" id="ARBA00004196"/>
    </source>
</evidence>